<gene>
    <name evidence="2" type="ORF">ERS852498_01571</name>
</gene>
<feature type="domain" description="HTH LytTR-type" evidence="1">
    <location>
        <begin position="31"/>
        <end position="123"/>
    </location>
</feature>
<name>A0A174LSB2_9FIRM</name>
<organism evidence="2 3">
    <name type="scientific">Fusicatenibacter saccharivorans</name>
    <dbReference type="NCBI Taxonomy" id="1150298"/>
    <lineage>
        <taxon>Bacteria</taxon>
        <taxon>Bacillati</taxon>
        <taxon>Bacillota</taxon>
        <taxon>Clostridia</taxon>
        <taxon>Lachnospirales</taxon>
        <taxon>Lachnospiraceae</taxon>
        <taxon>Fusicatenibacter</taxon>
    </lineage>
</organism>
<proteinExistence type="predicted"/>
<reference evidence="2 3" key="1">
    <citation type="submission" date="2015-09" db="EMBL/GenBank/DDBJ databases">
        <authorList>
            <consortium name="Pathogen Informatics"/>
        </authorList>
    </citation>
    <scope>NUCLEOTIDE SEQUENCE [LARGE SCALE GENOMIC DNA]</scope>
    <source>
        <strain evidence="2 3">2789STDY5834885</strain>
    </source>
</reference>
<dbReference type="RefSeq" id="WP_055266471.1">
    <property type="nucleotide sequence ID" value="NZ_CZAL01000007.1"/>
</dbReference>
<dbReference type="AlphaFoldDB" id="A0A174LSB2"/>
<dbReference type="Pfam" id="PF04397">
    <property type="entry name" value="LytTR"/>
    <property type="match status" value="1"/>
</dbReference>
<sequence>MYSKLIFPLDPNDSVLLEIPVIISQGVSQKYRLALDDLIYVEACQHRLILHTIQGDFTTRCTFADLTVCLTPSDRFFHGGKGLLINFAHVSLVQVTGEVLLKNGQIIFCSRRRRRETREAFLVYAGAGKFSHETI</sequence>
<dbReference type="InterPro" id="IPR007492">
    <property type="entry name" value="LytTR_DNA-bd_dom"/>
</dbReference>
<protein>
    <submittedName>
        <fullName evidence="2">Response regulator of the LytR/AlgR family</fullName>
    </submittedName>
</protein>
<dbReference type="SMART" id="SM00850">
    <property type="entry name" value="LytTR"/>
    <property type="match status" value="1"/>
</dbReference>
<evidence type="ECO:0000313" key="3">
    <source>
        <dbReference type="Proteomes" id="UP000095709"/>
    </source>
</evidence>
<dbReference type="Gene3D" id="2.40.50.1020">
    <property type="entry name" value="LytTr DNA-binding domain"/>
    <property type="match status" value="1"/>
</dbReference>
<dbReference type="PROSITE" id="PS50930">
    <property type="entry name" value="HTH_LYTTR"/>
    <property type="match status" value="1"/>
</dbReference>
<evidence type="ECO:0000259" key="1">
    <source>
        <dbReference type="PROSITE" id="PS50930"/>
    </source>
</evidence>
<dbReference type="GO" id="GO:0003677">
    <property type="term" value="F:DNA binding"/>
    <property type="evidence" value="ECO:0007669"/>
    <property type="project" value="InterPro"/>
</dbReference>
<evidence type="ECO:0000313" key="2">
    <source>
        <dbReference type="EMBL" id="CUP24908.1"/>
    </source>
</evidence>
<dbReference type="EMBL" id="CZAL01000007">
    <property type="protein sequence ID" value="CUP24908.1"/>
    <property type="molecule type" value="Genomic_DNA"/>
</dbReference>
<accession>A0A174LSB2</accession>
<dbReference type="Proteomes" id="UP000095709">
    <property type="component" value="Unassembled WGS sequence"/>
</dbReference>